<dbReference type="AlphaFoldDB" id="D8JCH9"/>
<proteinExistence type="predicted"/>
<evidence type="ECO:0000313" key="1">
    <source>
        <dbReference type="EMBL" id="ADJ17086.1"/>
    </source>
</evidence>
<dbReference type="KEGG" id="hje:HacjB3_18733"/>
<organism evidence="1 2">
    <name type="scientific">Halalkalicoccus jeotgali (strain DSM 18796 / CECT 7217 / JCM 14584 / KCTC 4019 / B3)</name>
    <dbReference type="NCBI Taxonomy" id="795797"/>
    <lineage>
        <taxon>Archaea</taxon>
        <taxon>Methanobacteriati</taxon>
        <taxon>Methanobacteriota</taxon>
        <taxon>Stenosarchaea group</taxon>
        <taxon>Halobacteria</taxon>
        <taxon>Halobacteriales</taxon>
        <taxon>Halococcaceae</taxon>
        <taxon>Halalkalicoccus</taxon>
    </lineage>
</organism>
<dbReference type="PATRIC" id="fig|795797.18.peg.3631"/>
<evidence type="ECO:0000313" key="2">
    <source>
        <dbReference type="Proteomes" id="UP000000390"/>
    </source>
</evidence>
<dbReference type="EMBL" id="CP002064">
    <property type="protein sequence ID" value="ADJ17086.1"/>
    <property type="molecule type" value="Genomic_DNA"/>
</dbReference>
<accession>D8JCH9</accession>
<dbReference type="HOGENOM" id="CLU_3162989_0_0_2"/>
<keyword evidence="1" id="KW-0614">Plasmid</keyword>
<geneLocation type="plasmid" evidence="1 2">
    <name>2</name>
</geneLocation>
<name>D8JCH9_HALJB</name>
<gene>
    <name evidence="1" type="ordered locus">HacjB3_18733</name>
</gene>
<protein>
    <submittedName>
        <fullName evidence="1">Uncharacterized protein</fullName>
    </submittedName>
</protein>
<dbReference type="Proteomes" id="UP000000390">
    <property type="component" value="Plasmid 2"/>
</dbReference>
<sequence>MFAIVVSVASIAAFLLSGGLLPLAAAVASKLGVFYLIYVVLTKSDRI</sequence>
<reference evidence="1 2" key="1">
    <citation type="journal article" date="2010" name="J. Bacteriol.">
        <title>Complete genome sequence of Halalkalicoccus jeotgali B3(T), an extremely halophilic archaeon.</title>
        <authorList>
            <person name="Roh S.W."/>
            <person name="Nam Y.D."/>
            <person name="Nam S.H."/>
            <person name="Choi S.H."/>
            <person name="Park H.S."/>
            <person name="Bae J.W."/>
        </authorList>
    </citation>
    <scope>NUCLEOTIDE SEQUENCE [LARGE SCALE GENOMIC DNA]</scope>
    <source>
        <strain evidence="2">DSM 18796 / CECT 7217 / JCM 14584 / KCTC 4019 / B3</strain>
        <plasmid evidence="2">2</plasmid>
    </source>
</reference>